<sequence length="77" mass="7832">MKILVLGGTGGVGRHVVDQAVTAGHDGPLRTDYVEDREGASSGGFSVARATVAHLMLKAVSDPAYEGVSVAVGNPKK</sequence>
<evidence type="ECO:0000313" key="1">
    <source>
        <dbReference type="EMBL" id="MBE7324478.1"/>
    </source>
</evidence>
<comment type="caution">
    <text evidence="1">The sequence shown here is derived from an EMBL/GenBank/DDBJ whole genome shotgun (WGS) entry which is preliminary data.</text>
</comment>
<name>A0ABR9RSD3_9ACTN</name>
<dbReference type="RefSeq" id="WP_193637783.1">
    <property type="nucleotide sequence ID" value="NZ_JADCSA010000005.1"/>
</dbReference>
<protein>
    <recommendedName>
        <fullName evidence="3">NAD-dependent epimerase/dehydratase family protein</fullName>
    </recommendedName>
</protein>
<proteinExistence type="predicted"/>
<dbReference type="EMBL" id="JADCSA010000005">
    <property type="protein sequence ID" value="MBE7324478.1"/>
    <property type="molecule type" value="Genomic_DNA"/>
</dbReference>
<evidence type="ECO:0008006" key="3">
    <source>
        <dbReference type="Google" id="ProtNLM"/>
    </source>
</evidence>
<dbReference type="Proteomes" id="UP000756387">
    <property type="component" value="Unassembled WGS sequence"/>
</dbReference>
<dbReference type="Gene3D" id="3.40.50.720">
    <property type="entry name" value="NAD(P)-binding Rossmann-like Domain"/>
    <property type="match status" value="1"/>
</dbReference>
<organism evidence="1 2">
    <name type="scientific">Nocardioides malaquae</name>
    <dbReference type="NCBI Taxonomy" id="2773426"/>
    <lineage>
        <taxon>Bacteria</taxon>
        <taxon>Bacillati</taxon>
        <taxon>Actinomycetota</taxon>
        <taxon>Actinomycetes</taxon>
        <taxon>Propionibacteriales</taxon>
        <taxon>Nocardioidaceae</taxon>
        <taxon>Nocardioides</taxon>
    </lineage>
</organism>
<dbReference type="SUPFAM" id="SSF51735">
    <property type="entry name" value="NAD(P)-binding Rossmann-fold domains"/>
    <property type="match status" value="1"/>
</dbReference>
<evidence type="ECO:0000313" key="2">
    <source>
        <dbReference type="Proteomes" id="UP000756387"/>
    </source>
</evidence>
<dbReference type="InterPro" id="IPR036291">
    <property type="entry name" value="NAD(P)-bd_dom_sf"/>
</dbReference>
<reference evidence="1 2" key="1">
    <citation type="submission" date="2020-10" db="EMBL/GenBank/DDBJ databases">
        <title>Nocardioides sp. isolated from sludge.</title>
        <authorList>
            <person name="Zhang X."/>
        </authorList>
    </citation>
    <scope>NUCLEOTIDE SEQUENCE [LARGE SCALE GENOMIC DNA]</scope>
    <source>
        <strain evidence="1 2">Y6</strain>
    </source>
</reference>
<accession>A0ABR9RSD3</accession>
<gene>
    <name evidence="1" type="ORF">IEQ44_07415</name>
</gene>
<keyword evidence="2" id="KW-1185">Reference proteome</keyword>